<evidence type="ECO:0000256" key="5">
    <source>
        <dbReference type="PROSITE-ProRule" id="PRU01026"/>
    </source>
</evidence>
<dbReference type="Gene3D" id="3.40.50.150">
    <property type="entry name" value="Vaccinia Virus protein VP39"/>
    <property type="match status" value="1"/>
</dbReference>
<accession>A0A832N3V1</accession>
<protein>
    <submittedName>
        <fullName evidence="7">16S rRNA (Adenine(1518)-N(6)/adenine(1519)-N(6))-dimethyltransferase</fullName>
    </submittedName>
</protein>
<dbReference type="PANTHER" id="PTHR11727:SF7">
    <property type="entry name" value="DIMETHYLADENOSINE TRANSFERASE-RELATED"/>
    <property type="match status" value="1"/>
</dbReference>
<dbReference type="Proteomes" id="UP000885832">
    <property type="component" value="Unassembled WGS sequence"/>
</dbReference>
<keyword evidence="1 5" id="KW-0489">Methyltransferase</keyword>
<sequence length="98" mass="11363">MSNSHQDHRARKRFGQNFLHDENVIQRIIHSVNPKPGDNIVEIGPGMGALTELLFEASNNINVVELDRDLVQRLQKRFGEKENFHIHSSDALKFDFRQ</sequence>
<keyword evidence="4 5" id="KW-0694">RNA-binding</keyword>
<gene>
    <name evidence="7" type="ORF">ENJ65_04565</name>
</gene>
<evidence type="ECO:0000256" key="2">
    <source>
        <dbReference type="ARBA" id="ARBA00022679"/>
    </source>
</evidence>
<dbReference type="SUPFAM" id="SSF53335">
    <property type="entry name" value="S-adenosyl-L-methionine-dependent methyltransferases"/>
    <property type="match status" value="1"/>
</dbReference>
<keyword evidence="3 5" id="KW-0949">S-adenosyl-L-methionine</keyword>
<feature type="binding site" evidence="5">
    <location>
        <position position="17"/>
    </location>
    <ligand>
        <name>S-adenosyl-L-methionine</name>
        <dbReference type="ChEBI" id="CHEBI:59789"/>
    </ligand>
</feature>
<evidence type="ECO:0000259" key="6">
    <source>
        <dbReference type="SMART" id="SM00650"/>
    </source>
</evidence>
<dbReference type="AlphaFoldDB" id="A0A832N3V1"/>
<reference evidence="7" key="1">
    <citation type="journal article" date="2020" name="mSystems">
        <title>Genome- and Community-Level Interaction Insights into Carbon Utilization and Element Cycling Functions of Hydrothermarchaeota in Hydrothermal Sediment.</title>
        <authorList>
            <person name="Zhou Z."/>
            <person name="Liu Y."/>
            <person name="Xu W."/>
            <person name="Pan J."/>
            <person name="Luo Z.H."/>
            <person name="Li M."/>
        </authorList>
    </citation>
    <scope>NUCLEOTIDE SEQUENCE [LARGE SCALE GENOMIC DNA]</scope>
    <source>
        <strain evidence="7">HyVt-505</strain>
    </source>
</reference>
<dbReference type="GO" id="GO:0003723">
    <property type="term" value="F:RNA binding"/>
    <property type="evidence" value="ECO:0007669"/>
    <property type="project" value="UniProtKB-UniRule"/>
</dbReference>
<dbReference type="SMART" id="SM00650">
    <property type="entry name" value="rADc"/>
    <property type="match status" value="1"/>
</dbReference>
<feature type="domain" description="Ribosomal RNA adenine methylase transferase N-terminal" evidence="6">
    <location>
        <begin position="24"/>
        <end position="98"/>
    </location>
</feature>
<feature type="non-terminal residue" evidence="7">
    <location>
        <position position="98"/>
    </location>
</feature>
<keyword evidence="2 5" id="KW-0808">Transferase</keyword>
<feature type="binding site" evidence="5">
    <location>
        <position position="65"/>
    </location>
    <ligand>
        <name>S-adenosyl-L-methionine</name>
        <dbReference type="ChEBI" id="CHEBI:59789"/>
    </ligand>
</feature>
<dbReference type="PROSITE" id="PS51689">
    <property type="entry name" value="SAM_RNA_A_N6_MT"/>
    <property type="match status" value="1"/>
</dbReference>
<evidence type="ECO:0000313" key="7">
    <source>
        <dbReference type="EMBL" id="HHJ80888.1"/>
    </source>
</evidence>
<dbReference type="Pfam" id="PF00398">
    <property type="entry name" value="RrnaAD"/>
    <property type="match status" value="1"/>
</dbReference>
<organism evidence="7">
    <name type="scientific">Candidatus Tenderia electrophaga</name>
    <dbReference type="NCBI Taxonomy" id="1748243"/>
    <lineage>
        <taxon>Bacteria</taxon>
        <taxon>Pseudomonadati</taxon>
        <taxon>Pseudomonadota</taxon>
        <taxon>Gammaproteobacteria</taxon>
        <taxon>Candidatus Tenderiales</taxon>
        <taxon>Candidatus Tenderiaceae</taxon>
        <taxon>Candidatus Tenderia</taxon>
    </lineage>
</organism>
<dbReference type="PANTHER" id="PTHR11727">
    <property type="entry name" value="DIMETHYLADENOSINE TRANSFERASE"/>
    <property type="match status" value="1"/>
</dbReference>
<dbReference type="InterPro" id="IPR001737">
    <property type="entry name" value="KsgA/Erm"/>
</dbReference>
<name>A0A832N3V1_9GAMM</name>
<feature type="binding site" evidence="5">
    <location>
        <position position="44"/>
    </location>
    <ligand>
        <name>S-adenosyl-L-methionine</name>
        <dbReference type="ChEBI" id="CHEBI:59789"/>
    </ligand>
</feature>
<evidence type="ECO:0000256" key="1">
    <source>
        <dbReference type="ARBA" id="ARBA00022603"/>
    </source>
</evidence>
<dbReference type="InterPro" id="IPR020596">
    <property type="entry name" value="rRNA_Ade_Mease_Trfase_CS"/>
</dbReference>
<evidence type="ECO:0000256" key="3">
    <source>
        <dbReference type="ARBA" id="ARBA00022691"/>
    </source>
</evidence>
<dbReference type="EMBL" id="DRNF01000285">
    <property type="protein sequence ID" value="HHJ80888.1"/>
    <property type="molecule type" value="Genomic_DNA"/>
</dbReference>
<dbReference type="GO" id="GO:0005829">
    <property type="term" value="C:cytosol"/>
    <property type="evidence" value="ECO:0007669"/>
    <property type="project" value="TreeGrafter"/>
</dbReference>
<evidence type="ECO:0000256" key="4">
    <source>
        <dbReference type="ARBA" id="ARBA00022884"/>
    </source>
</evidence>
<proteinExistence type="inferred from homology"/>
<comment type="caution">
    <text evidence="5">Lacks conserved residue(s) required for the propagation of feature annotation.</text>
</comment>
<dbReference type="GO" id="GO:0000179">
    <property type="term" value="F:rRNA (adenine-N6,N6-)-dimethyltransferase activity"/>
    <property type="evidence" value="ECO:0007669"/>
    <property type="project" value="UniProtKB-UniRule"/>
</dbReference>
<dbReference type="InterPro" id="IPR020598">
    <property type="entry name" value="rRNA_Ade_methylase_Trfase_N"/>
</dbReference>
<dbReference type="InterPro" id="IPR029063">
    <property type="entry name" value="SAM-dependent_MTases_sf"/>
</dbReference>
<feature type="binding site" evidence="5">
    <location>
        <position position="90"/>
    </location>
    <ligand>
        <name>S-adenosyl-L-methionine</name>
        <dbReference type="ChEBI" id="CHEBI:59789"/>
    </ligand>
</feature>
<dbReference type="PROSITE" id="PS01131">
    <property type="entry name" value="RRNA_A_DIMETH"/>
    <property type="match status" value="1"/>
</dbReference>
<comment type="caution">
    <text evidence="7">The sequence shown here is derived from an EMBL/GenBank/DDBJ whole genome shotgun (WGS) entry which is preliminary data.</text>
</comment>
<feature type="binding site" evidence="5">
    <location>
        <position position="19"/>
    </location>
    <ligand>
        <name>S-adenosyl-L-methionine</name>
        <dbReference type="ChEBI" id="CHEBI:59789"/>
    </ligand>
</feature>
<comment type="similarity">
    <text evidence="5">Belongs to the class I-like SAM-binding methyltransferase superfamily. rRNA adenine N(6)-methyltransferase family.</text>
</comment>